<dbReference type="EMBL" id="REFV01000004">
    <property type="protein sequence ID" value="RMB61029.1"/>
    <property type="molecule type" value="Genomic_DNA"/>
</dbReference>
<gene>
    <name evidence="2" type="ORF">EAX61_05995</name>
</gene>
<dbReference type="InterPro" id="IPR015943">
    <property type="entry name" value="WD40/YVTN_repeat-like_dom_sf"/>
</dbReference>
<evidence type="ECO:0000313" key="2">
    <source>
        <dbReference type="EMBL" id="RMB61029.1"/>
    </source>
</evidence>
<accession>A0A3M0GIU4</accession>
<dbReference type="Proteomes" id="UP000281985">
    <property type="component" value="Unassembled WGS sequence"/>
</dbReference>
<dbReference type="RefSeq" id="WP_121916763.1">
    <property type="nucleotide sequence ID" value="NZ_REFV01000004.1"/>
</dbReference>
<reference evidence="2 3" key="1">
    <citation type="submission" date="2018-10" db="EMBL/GenBank/DDBJ databases">
        <title>Dokdonia luteus sp. nov., isolated from sea water.</title>
        <authorList>
            <person name="Zhou L.Y."/>
            <person name="Du Z.J."/>
        </authorList>
    </citation>
    <scope>NUCLEOTIDE SEQUENCE [LARGE SCALE GENOMIC DNA]</scope>
    <source>
        <strain evidence="2 3">SH27</strain>
    </source>
</reference>
<keyword evidence="3" id="KW-1185">Reference proteome</keyword>
<evidence type="ECO:0000313" key="3">
    <source>
        <dbReference type="Proteomes" id="UP000281985"/>
    </source>
</evidence>
<comment type="caution">
    <text evidence="2">The sequence shown here is derived from an EMBL/GenBank/DDBJ whole genome shotgun (WGS) entry which is preliminary data.</text>
</comment>
<dbReference type="PROSITE" id="PS51257">
    <property type="entry name" value="PROKAR_LIPOPROTEIN"/>
    <property type="match status" value="1"/>
</dbReference>
<dbReference type="Pfam" id="PF07494">
    <property type="entry name" value="Reg_prop"/>
    <property type="match status" value="1"/>
</dbReference>
<evidence type="ECO:0000256" key="1">
    <source>
        <dbReference type="SAM" id="SignalP"/>
    </source>
</evidence>
<protein>
    <submittedName>
        <fullName evidence="2">Uncharacterized protein</fullName>
    </submittedName>
</protein>
<sequence>MKVKLNLFIFFNALILLASCNGQTSVKLNKQAKAQNILKGDTVPVIGNNVMVIFQDSRNDYWFGSWEAGVYKYDGQTIVNYNIEHGLLDNRVDEIKEDEFGNIYFSSANAISEISKFNGKTFTTLKAIPSENWKLNSGDIWFKSSYEDTGKVYRYDSSTLFELQLPHPPHLTNPFAVYSIYRDKEDNI</sequence>
<dbReference type="AlphaFoldDB" id="A0A3M0GIU4"/>
<name>A0A3M0GIU4_9FLAO</name>
<dbReference type="OrthoDB" id="799853at2"/>
<organism evidence="2 3">
    <name type="scientific">Dokdonia sinensis</name>
    <dbReference type="NCBI Taxonomy" id="2479847"/>
    <lineage>
        <taxon>Bacteria</taxon>
        <taxon>Pseudomonadati</taxon>
        <taxon>Bacteroidota</taxon>
        <taxon>Flavobacteriia</taxon>
        <taxon>Flavobacteriales</taxon>
        <taxon>Flavobacteriaceae</taxon>
        <taxon>Dokdonia</taxon>
    </lineage>
</organism>
<dbReference type="Gene3D" id="2.130.10.10">
    <property type="entry name" value="YVTN repeat-like/Quinoprotein amine dehydrogenase"/>
    <property type="match status" value="2"/>
</dbReference>
<dbReference type="InterPro" id="IPR011110">
    <property type="entry name" value="Reg_prop"/>
</dbReference>
<proteinExistence type="predicted"/>
<dbReference type="SUPFAM" id="SSF63829">
    <property type="entry name" value="Calcium-dependent phosphotriesterase"/>
    <property type="match status" value="1"/>
</dbReference>
<feature type="signal peptide" evidence="1">
    <location>
        <begin position="1"/>
        <end position="18"/>
    </location>
</feature>
<feature type="chain" id="PRO_5018175010" evidence="1">
    <location>
        <begin position="19"/>
        <end position="188"/>
    </location>
</feature>
<keyword evidence="1" id="KW-0732">Signal</keyword>